<sequence length="189" mass="21098">MKAIIQRVTKASVTVGDELVSSIEKGLCILLGISKDDTPTDVQYMAKKILNLRLFEDDNGKSWNKSVLDKGYEVLCISQFTLSCILKGNKPDFHQAMSADQSQIMYNSFLDLMRSSYSEEKIKDGRFQAYMQVHIQNDGPVTIPLESPSSVRDSKDAVKAARAEARQSKEKKQPVAKSMEEPVTQGETT</sequence>
<accession>A0A7J7KM98</accession>
<dbReference type="PANTHER" id="PTHR10472:SF5">
    <property type="entry name" value="D-AMINOACYL-TRNA DEACYLASE 1"/>
    <property type="match status" value="1"/>
</dbReference>
<evidence type="ECO:0000256" key="6">
    <source>
        <dbReference type="SAM" id="MobiDB-lite"/>
    </source>
</evidence>
<keyword evidence="8" id="KW-1185">Reference proteome</keyword>
<feature type="compositionally biased region" description="Basic and acidic residues" evidence="6">
    <location>
        <begin position="152"/>
        <end position="173"/>
    </location>
</feature>
<dbReference type="HAMAP" id="MF_00518">
    <property type="entry name" value="Deacylase_Dtd"/>
    <property type="match status" value="1"/>
</dbReference>
<dbReference type="InterPro" id="IPR023509">
    <property type="entry name" value="DTD-like_sf"/>
</dbReference>
<gene>
    <name evidence="7" type="ORF">EB796_002416</name>
</gene>
<evidence type="ECO:0000256" key="4">
    <source>
        <dbReference type="ARBA" id="ARBA00048018"/>
    </source>
</evidence>
<evidence type="ECO:0000256" key="3">
    <source>
        <dbReference type="ARBA" id="ARBA00047676"/>
    </source>
</evidence>
<dbReference type="GO" id="GO:0005737">
    <property type="term" value="C:cytoplasm"/>
    <property type="evidence" value="ECO:0007669"/>
    <property type="project" value="UniProtKB-SubCell"/>
</dbReference>
<dbReference type="PANTHER" id="PTHR10472">
    <property type="entry name" value="D-TYROSYL-TRNA TYR DEACYLASE"/>
    <property type="match status" value="1"/>
</dbReference>
<reference evidence="7" key="1">
    <citation type="submission" date="2020-06" db="EMBL/GenBank/DDBJ databases">
        <title>Draft genome of Bugula neritina, a colonial animal packing powerful symbionts and potential medicines.</title>
        <authorList>
            <person name="Rayko M."/>
        </authorList>
    </citation>
    <scope>NUCLEOTIDE SEQUENCE [LARGE SCALE GENOMIC DNA]</scope>
    <source>
        <strain evidence="7">Kwan_BN1</strain>
    </source>
</reference>
<dbReference type="FunFam" id="3.50.80.10:FF:000001">
    <property type="entry name" value="D-aminoacyl-tRNA deacylase"/>
    <property type="match status" value="1"/>
</dbReference>
<dbReference type="SUPFAM" id="SSF69500">
    <property type="entry name" value="DTD-like"/>
    <property type="match status" value="1"/>
</dbReference>
<keyword evidence="5" id="KW-0963">Cytoplasm</keyword>
<feature type="region of interest" description="Disordered" evidence="6">
    <location>
        <begin position="143"/>
        <end position="189"/>
    </location>
</feature>
<comment type="catalytic activity">
    <reaction evidence="3">
        <text>glycyl-tRNA(Ala) + H2O = tRNA(Ala) + glycine + H(+)</text>
        <dbReference type="Rhea" id="RHEA:53744"/>
        <dbReference type="Rhea" id="RHEA-COMP:9657"/>
        <dbReference type="Rhea" id="RHEA-COMP:13640"/>
        <dbReference type="ChEBI" id="CHEBI:15377"/>
        <dbReference type="ChEBI" id="CHEBI:15378"/>
        <dbReference type="ChEBI" id="CHEBI:57305"/>
        <dbReference type="ChEBI" id="CHEBI:78442"/>
        <dbReference type="ChEBI" id="CHEBI:78522"/>
        <dbReference type="EC" id="3.1.1.96"/>
    </reaction>
</comment>
<comment type="similarity">
    <text evidence="1 5">Belongs to the DTD family.</text>
</comment>
<dbReference type="EMBL" id="VXIV02000286">
    <property type="protein sequence ID" value="KAF6039276.1"/>
    <property type="molecule type" value="Genomic_DNA"/>
</dbReference>
<evidence type="ECO:0000313" key="7">
    <source>
        <dbReference type="EMBL" id="KAF6039276.1"/>
    </source>
</evidence>
<keyword evidence="5" id="KW-0378">Hydrolase</keyword>
<dbReference type="NCBIfam" id="TIGR00256">
    <property type="entry name" value="D-aminoacyl-tRNA deacylase"/>
    <property type="match status" value="1"/>
</dbReference>
<name>A0A7J7KM98_BUGNE</name>
<dbReference type="AlphaFoldDB" id="A0A7J7KM98"/>
<protein>
    <recommendedName>
        <fullName evidence="2 5">D-aminoacyl-tRNA deacylase</fullName>
        <ecNumber evidence="2 5">3.1.1.96</ecNumber>
    </recommendedName>
</protein>
<keyword evidence="5" id="KW-0820">tRNA-binding</keyword>
<evidence type="ECO:0000256" key="5">
    <source>
        <dbReference type="RuleBase" id="RU003470"/>
    </source>
</evidence>
<evidence type="ECO:0000256" key="1">
    <source>
        <dbReference type="ARBA" id="ARBA00009673"/>
    </source>
</evidence>
<evidence type="ECO:0000256" key="2">
    <source>
        <dbReference type="ARBA" id="ARBA00013056"/>
    </source>
</evidence>
<dbReference type="GO" id="GO:0051500">
    <property type="term" value="F:D-tyrosyl-tRNA(Tyr) deacylase activity"/>
    <property type="evidence" value="ECO:0007669"/>
    <property type="project" value="TreeGrafter"/>
</dbReference>
<evidence type="ECO:0000313" key="8">
    <source>
        <dbReference type="Proteomes" id="UP000593567"/>
    </source>
</evidence>
<dbReference type="Proteomes" id="UP000593567">
    <property type="component" value="Unassembled WGS sequence"/>
</dbReference>
<organism evidence="7 8">
    <name type="scientific">Bugula neritina</name>
    <name type="common">Brown bryozoan</name>
    <name type="synonym">Sertularia neritina</name>
    <dbReference type="NCBI Taxonomy" id="10212"/>
    <lineage>
        <taxon>Eukaryota</taxon>
        <taxon>Metazoa</taxon>
        <taxon>Spiralia</taxon>
        <taxon>Lophotrochozoa</taxon>
        <taxon>Bryozoa</taxon>
        <taxon>Gymnolaemata</taxon>
        <taxon>Cheilostomatida</taxon>
        <taxon>Flustrina</taxon>
        <taxon>Buguloidea</taxon>
        <taxon>Bugulidae</taxon>
        <taxon>Bugula</taxon>
    </lineage>
</organism>
<dbReference type="CDD" id="cd00563">
    <property type="entry name" value="Dtyr_deacylase"/>
    <property type="match status" value="1"/>
</dbReference>
<comment type="catalytic activity">
    <reaction evidence="4">
        <text>a D-aminoacyl-tRNA + H2O = a tRNA + a D-alpha-amino acid + H(+)</text>
        <dbReference type="Rhea" id="RHEA:13953"/>
        <dbReference type="Rhea" id="RHEA-COMP:10123"/>
        <dbReference type="Rhea" id="RHEA-COMP:10124"/>
        <dbReference type="ChEBI" id="CHEBI:15377"/>
        <dbReference type="ChEBI" id="CHEBI:15378"/>
        <dbReference type="ChEBI" id="CHEBI:59871"/>
        <dbReference type="ChEBI" id="CHEBI:78442"/>
        <dbReference type="ChEBI" id="CHEBI:79333"/>
        <dbReference type="EC" id="3.1.1.96"/>
    </reaction>
</comment>
<dbReference type="GO" id="GO:0000049">
    <property type="term" value="F:tRNA binding"/>
    <property type="evidence" value="ECO:0007669"/>
    <property type="project" value="UniProtKB-KW"/>
</dbReference>
<dbReference type="Pfam" id="PF02580">
    <property type="entry name" value="Tyr_Deacylase"/>
    <property type="match status" value="1"/>
</dbReference>
<dbReference type="Gene3D" id="3.50.80.10">
    <property type="entry name" value="D-tyrosyl-tRNA(Tyr) deacylase"/>
    <property type="match status" value="1"/>
</dbReference>
<dbReference type="OrthoDB" id="275783at2759"/>
<dbReference type="EC" id="3.1.1.96" evidence="2 5"/>
<dbReference type="InterPro" id="IPR003732">
    <property type="entry name" value="Daa-tRNA_deacyls_DTD"/>
</dbReference>
<keyword evidence="5" id="KW-0694">RNA-binding</keyword>
<comment type="caution">
    <text evidence="7">The sequence shown here is derived from an EMBL/GenBank/DDBJ whole genome shotgun (WGS) entry which is preliminary data.</text>
</comment>
<comment type="subcellular location">
    <subcellularLocation>
        <location evidence="5">Cytoplasm</location>
    </subcellularLocation>
</comment>
<proteinExistence type="inferred from homology"/>